<dbReference type="EMBL" id="VFPD01000004">
    <property type="protein sequence ID" value="TQM16635.1"/>
    <property type="molecule type" value="Genomic_DNA"/>
</dbReference>
<reference evidence="1 2" key="1">
    <citation type="submission" date="2019-06" db="EMBL/GenBank/DDBJ databases">
        <title>Sorghum-associated microbial communities from plants grown in Nebraska, USA.</title>
        <authorList>
            <person name="Schachtman D."/>
        </authorList>
    </citation>
    <scope>NUCLEOTIDE SEQUENCE [LARGE SCALE GENOMIC DNA]</scope>
    <source>
        <strain evidence="1 2">110</strain>
    </source>
</reference>
<protein>
    <submittedName>
        <fullName evidence="1">Uncharacterized protein</fullName>
    </submittedName>
</protein>
<name>A0A543E4X7_9FLAO</name>
<organism evidence="1 2">
    <name type="scientific">Chryseobacterium aquifrigidense</name>
    <dbReference type="NCBI Taxonomy" id="558021"/>
    <lineage>
        <taxon>Bacteria</taxon>
        <taxon>Pseudomonadati</taxon>
        <taxon>Bacteroidota</taxon>
        <taxon>Flavobacteriia</taxon>
        <taxon>Flavobacteriales</taxon>
        <taxon>Weeksellaceae</taxon>
        <taxon>Chryseobacterium group</taxon>
        <taxon>Chryseobacterium</taxon>
    </lineage>
</organism>
<accession>A0A543E4X7</accession>
<dbReference type="AlphaFoldDB" id="A0A543E4X7"/>
<gene>
    <name evidence="1" type="ORF">FB551_4520</name>
</gene>
<evidence type="ECO:0000313" key="2">
    <source>
        <dbReference type="Proteomes" id="UP000316437"/>
    </source>
</evidence>
<proteinExistence type="predicted"/>
<comment type="caution">
    <text evidence="1">The sequence shown here is derived from an EMBL/GenBank/DDBJ whole genome shotgun (WGS) entry which is preliminary data.</text>
</comment>
<sequence length="90" mass="9099">MKNLRKLSREDKRSIVAGVNSPAFCFEGGGPGEGGCSAGEICSNGKCVPYGGGPGGGENPGGGGDSYTCICPWGTFTQPTPCPEFYCITG</sequence>
<keyword evidence="2" id="KW-1185">Reference proteome</keyword>
<dbReference type="RefSeq" id="WP_047428684.1">
    <property type="nucleotide sequence ID" value="NZ_VFPD01000004.1"/>
</dbReference>
<evidence type="ECO:0000313" key="1">
    <source>
        <dbReference type="EMBL" id="TQM16635.1"/>
    </source>
</evidence>
<dbReference type="Proteomes" id="UP000316437">
    <property type="component" value="Unassembled WGS sequence"/>
</dbReference>